<dbReference type="RefSeq" id="WP_092746779.1">
    <property type="nucleotide sequence ID" value="NZ_FMYL01000002.1"/>
</dbReference>
<evidence type="ECO:0000256" key="2">
    <source>
        <dbReference type="ARBA" id="ARBA00022475"/>
    </source>
</evidence>
<dbReference type="Proteomes" id="UP000242501">
    <property type="component" value="Unassembled WGS sequence"/>
</dbReference>
<sequence length="205" mass="22643">MSVTDCLVTYLFAALLLTITPGLDTALILRTSTLDGAKKAFQVALGIDTGCFIWGIVVAFGLGGLLIASEMAYNLLKWCGVAYLLWLGGQLLFKPRQLFELANGQASTNNCFLRGMLTNALNPKMGIFYLSFLPQFIPTGHSPIVWTFLLVFIHVLIGTIWSLILIFATRYVSGFIKNSIFIKWIDRLSGGLFIIFAIKLILSTH</sequence>
<feature type="transmembrane region" description="Helical" evidence="6">
    <location>
        <begin position="46"/>
        <end position="68"/>
    </location>
</feature>
<feature type="transmembrane region" description="Helical" evidence="6">
    <location>
        <begin position="75"/>
        <end position="93"/>
    </location>
</feature>
<dbReference type="GO" id="GO:0015171">
    <property type="term" value="F:amino acid transmembrane transporter activity"/>
    <property type="evidence" value="ECO:0007669"/>
    <property type="project" value="TreeGrafter"/>
</dbReference>
<gene>
    <name evidence="7" type="ORF">SAMN05421733_10282</name>
</gene>
<dbReference type="OrthoDB" id="9804822at2"/>
<evidence type="ECO:0000256" key="1">
    <source>
        <dbReference type="ARBA" id="ARBA00004651"/>
    </source>
</evidence>
<evidence type="ECO:0000256" key="5">
    <source>
        <dbReference type="ARBA" id="ARBA00023136"/>
    </source>
</evidence>
<evidence type="ECO:0000256" key="6">
    <source>
        <dbReference type="SAM" id="Phobius"/>
    </source>
</evidence>
<dbReference type="PIRSF" id="PIRSF006324">
    <property type="entry name" value="LeuE"/>
    <property type="match status" value="1"/>
</dbReference>
<dbReference type="InterPro" id="IPR001123">
    <property type="entry name" value="LeuE-type"/>
</dbReference>
<dbReference type="GO" id="GO:0005886">
    <property type="term" value="C:plasma membrane"/>
    <property type="evidence" value="ECO:0007669"/>
    <property type="project" value="UniProtKB-SubCell"/>
</dbReference>
<keyword evidence="4 6" id="KW-1133">Transmembrane helix</keyword>
<keyword evidence="8" id="KW-1185">Reference proteome</keyword>
<dbReference type="EMBL" id="FMYL01000002">
    <property type="protein sequence ID" value="SDB84609.1"/>
    <property type="molecule type" value="Genomic_DNA"/>
</dbReference>
<evidence type="ECO:0000256" key="3">
    <source>
        <dbReference type="ARBA" id="ARBA00022692"/>
    </source>
</evidence>
<proteinExistence type="predicted"/>
<organism evidence="7 8">
    <name type="scientific">Acinetobacter boissieri</name>
    <dbReference type="NCBI Taxonomy" id="1219383"/>
    <lineage>
        <taxon>Bacteria</taxon>
        <taxon>Pseudomonadati</taxon>
        <taxon>Pseudomonadota</taxon>
        <taxon>Gammaproteobacteria</taxon>
        <taxon>Moraxellales</taxon>
        <taxon>Moraxellaceae</taxon>
        <taxon>Acinetobacter</taxon>
    </lineage>
</organism>
<dbReference type="AlphaFoldDB" id="A0A1G6GRT4"/>
<keyword evidence="2" id="KW-1003">Cell membrane</keyword>
<keyword evidence="3 6" id="KW-0812">Transmembrane</keyword>
<protein>
    <submittedName>
        <fullName evidence="7">Threonine/homoserine/homoserine lactone efflux protein</fullName>
    </submittedName>
</protein>
<comment type="subcellular location">
    <subcellularLocation>
        <location evidence="1">Cell membrane</location>
        <topology evidence="1">Multi-pass membrane protein</topology>
    </subcellularLocation>
</comment>
<dbReference type="Pfam" id="PF01810">
    <property type="entry name" value="LysE"/>
    <property type="match status" value="1"/>
</dbReference>
<evidence type="ECO:0000313" key="7">
    <source>
        <dbReference type="EMBL" id="SDB84609.1"/>
    </source>
</evidence>
<evidence type="ECO:0000313" key="8">
    <source>
        <dbReference type="Proteomes" id="UP000242501"/>
    </source>
</evidence>
<feature type="transmembrane region" description="Helical" evidence="6">
    <location>
        <begin position="184"/>
        <end position="202"/>
    </location>
</feature>
<name>A0A1G6GRT4_9GAMM</name>
<keyword evidence="5 6" id="KW-0472">Membrane</keyword>
<accession>A0A1G6GRT4</accession>
<dbReference type="PANTHER" id="PTHR30086:SF20">
    <property type="entry name" value="ARGININE EXPORTER PROTEIN ARGO-RELATED"/>
    <property type="match status" value="1"/>
</dbReference>
<evidence type="ECO:0000256" key="4">
    <source>
        <dbReference type="ARBA" id="ARBA00022989"/>
    </source>
</evidence>
<dbReference type="PANTHER" id="PTHR30086">
    <property type="entry name" value="ARGININE EXPORTER PROTEIN ARGO"/>
    <property type="match status" value="1"/>
</dbReference>
<feature type="transmembrane region" description="Helical" evidence="6">
    <location>
        <begin position="144"/>
        <end position="172"/>
    </location>
</feature>
<reference evidence="8" key="1">
    <citation type="submission" date="2016-09" db="EMBL/GenBank/DDBJ databases">
        <authorList>
            <person name="Varghese N."/>
            <person name="Submissions S."/>
        </authorList>
    </citation>
    <scope>NUCLEOTIDE SEQUENCE [LARGE SCALE GENOMIC DNA]</scope>
    <source>
        <strain evidence="8">ANC 4422</strain>
    </source>
</reference>